<dbReference type="InterPro" id="IPR011344">
    <property type="entry name" value="ssDNA-bd"/>
</dbReference>
<dbReference type="GO" id="GO:0003697">
    <property type="term" value="F:single-stranded DNA binding"/>
    <property type="evidence" value="ECO:0007669"/>
    <property type="project" value="UniProtKB-UniRule"/>
</dbReference>
<evidence type="ECO:0000256" key="3">
    <source>
        <dbReference type="PIRNR" id="PIRNR002070"/>
    </source>
</evidence>
<dbReference type="Gene3D" id="2.40.50.140">
    <property type="entry name" value="Nucleic acid-binding proteins"/>
    <property type="match status" value="1"/>
</dbReference>
<dbReference type="AlphaFoldDB" id="A0A1I6V2D6"/>
<dbReference type="HAMAP" id="MF_00984">
    <property type="entry name" value="SSB"/>
    <property type="match status" value="1"/>
</dbReference>
<accession>A0A1I6V2D6</accession>
<dbReference type="InterPro" id="IPR012340">
    <property type="entry name" value="NA-bd_OB-fold"/>
</dbReference>
<dbReference type="EMBL" id="FPAG01000008">
    <property type="protein sequence ID" value="SFT07776.1"/>
    <property type="molecule type" value="Genomic_DNA"/>
</dbReference>
<evidence type="ECO:0000256" key="1">
    <source>
        <dbReference type="ARBA" id="ARBA00023125"/>
    </source>
</evidence>
<protein>
    <recommendedName>
        <fullName evidence="2 3">Single-stranded DNA-binding protein</fullName>
        <shortName evidence="2">SSB</shortName>
    </recommendedName>
</protein>
<dbReference type="GO" id="GO:0006260">
    <property type="term" value="P:DNA replication"/>
    <property type="evidence" value="ECO:0007669"/>
    <property type="project" value="InterPro"/>
</dbReference>
<dbReference type="NCBIfam" id="TIGR00621">
    <property type="entry name" value="ssb"/>
    <property type="match status" value="1"/>
</dbReference>
<name>A0A1I6V2D6_9FLAO</name>
<evidence type="ECO:0000313" key="4">
    <source>
        <dbReference type="EMBL" id="SFT07776.1"/>
    </source>
</evidence>
<organism evidence="4 5">
    <name type="scientific">Zhouia amylolytica</name>
    <dbReference type="NCBI Taxonomy" id="376730"/>
    <lineage>
        <taxon>Bacteria</taxon>
        <taxon>Pseudomonadati</taxon>
        <taxon>Bacteroidota</taxon>
        <taxon>Flavobacteriia</taxon>
        <taxon>Flavobacteriales</taxon>
        <taxon>Flavobacteriaceae</taxon>
        <taxon>Zhouia</taxon>
    </lineage>
</organism>
<sequence>MGIKNKVQLIGNIGKQPKVTTLENGKKLARVPLATNAHYTNSKGERQTNTNWHNLVAWGKIADFIENHVNKGEEIALEGKLTSRSYRNKRGNKHHITEVVVSEILLLGNKD</sequence>
<dbReference type="Pfam" id="PF00436">
    <property type="entry name" value="SSB"/>
    <property type="match status" value="1"/>
</dbReference>
<dbReference type="InterPro" id="IPR000424">
    <property type="entry name" value="Primosome_PriB/ssb"/>
</dbReference>
<dbReference type="OrthoDB" id="9809878at2"/>
<keyword evidence="1 2" id="KW-0238">DNA-binding</keyword>
<dbReference type="PANTHER" id="PTHR10302">
    <property type="entry name" value="SINGLE-STRANDED DNA-BINDING PROTEIN"/>
    <property type="match status" value="1"/>
</dbReference>
<dbReference type="Proteomes" id="UP000183209">
    <property type="component" value="Unassembled WGS sequence"/>
</dbReference>
<evidence type="ECO:0000256" key="2">
    <source>
        <dbReference type="HAMAP-Rule" id="MF_00984"/>
    </source>
</evidence>
<comment type="caution">
    <text evidence="2">Lacks conserved residue(s) required for the propagation of feature annotation.</text>
</comment>
<proteinExistence type="inferred from homology"/>
<reference evidence="4 5" key="1">
    <citation type="submission" date="2016-10" db="EMBL/GenBank/DDBJ databases">
        <authorList>
            <person name="de Groot N.N."/>
        </authorList>
    </citation>
    <scope>NUCLEOTIDE SEQUENCE [LARGE SCALE GENOMIC DNA]</scope>
    <source>
        <strain evidence="4 5">CGMCC 1.6114</strain>
    </source>
</reference>
<dbReference type="PANTHER" id="PTHR10302:SF27">
    <property type="entry name" value="SINGLE-STRANDED DNA-BINDING PROTEIN"/>
    <property type="match status" value="1"/>
</dbReference>
<evidence type="ECO:0000313" key="5">
    <source>
        <dbReference type="Proteomes" id="UP000183209"/>
    </source>
</evidence>
<dbReference type="CDD" id="cd04496">
    <property type="entry name" value="SSB_OBF"/>
    <property type="match status" value="1"/>
</dbReference>
<gene>
    <name evidence="4" type="ORF">SAMN04487906_2813</name>
</gene>
<dbReference type="RefSeq" id="WP_074979630.1">
    <property type="nucleotide sequence ID" value="NZ_FPAG01000008.1"/>
</dbReference>
<dbReference type="SUPFAM" id="SSF50249">
    <property type="entry name" value="Nucleic acid-binding proteins"/>
    <property type="match status" value="1"/>
</dbReference>
<comment type="subunit">
    <text evidence="2">Homotetramer.</text>
</comment>
<dbReference type="PIRSF" id="PIRSF002070">
    <property type="entry name" value="SSB"/>
    <property type="match status" value="1"/>
</dbReference>
<dbReference type="PROSITE" id="PS50935">
    <property type="entry name" value="SSB"/>
    <property type="match status" value="1"/>
</dbReference>
<dbReference type="GO" id="GO:0009295">
    <property type="term" value="C:nucleoid"/>
    <property type="evidence" value="ECO:0007669"/>
    <property type="project" value="TreeGrafter"/>
</dbReference>